<evidence type="ECO:0000313" key="3">
    <source>
        <dbReference type="Proteomes" id="UP000310263"/>
    </source>
</evidence>
<dbReference type="Proteomes" id="UP000310263">
    <property type="component" value="Unassembled WGS sequence"/>
</dbReference>
<gene>
    <name evidence="2" type="ORF">E5334_02230</name>
</gene>
<dbReference type="EMBL" id="SRYE01000001">
    <property type="protein sequence ID" value="TGY63338.1"/>
    <property type="molecule type" value="Genomic_DNA"/>
</dbReference>
<evidence type="ECO:0000256" key="1">
    <source>
        <dbReference type="SAM" id="MobiDB-lite"/>
    </source>
</evidence>
<accession>A0A4S2F2Z8</accession>
<evidence type="ECO:0000313" key="2">
    <source>
        <dbReference type="EMBL" id="TGY63338.1"/>
    </source>
</evidence>
<name>A0A4S2F2Z8_9ACTN</name>
<organism evidence="2 3">
    <name type="scientific">Muricaecibacterium torontonense</name>
    <dbReference type="NCBI Taxonomy" id="3032871"/>
    <lineage>
        <taxon>Bacteria</taxon>
        <taxon>Bacillati</taxon>
        <taxon>Actinomycetota</taxon>
        <taxon>Coriobacteriia</taxon>
        <taxon>Coriobacteriales</taxon>
        <taxon>Atopobiaceae</taxon>
        <taxon>Muricaecibacterium</taxon>
    </lineage>
</organism>
<sequence length="75" mass="7485">MHSRVALQREAGVHAVQRQTELRGATGGSLSAGKCGFGDGPSAGKCGFGDRPSGGKCGFGDRPSAGKCGFGTKTD</sequence>
<reference evidence="2 3" key="1">
    <citation type="submission" date="2019-04" db="EMBL/GenBank/DDBJ databases">
        <title>Microbes associate with the intestines of laboratory mice.</title>
        <authorList>
            <person name="Navarre W."/>
            <person name="Wong E."/>
            <person name="Huang K."/>
            <person name="Tropini C."/>
            <person name="Ng K."/>
            <person name="Yu B."/>
        </authorList>
    </citation>
    <scope>NUCLEOTIDE SEQUENCE [LARGE SCALE GENOMIC DNA]</scope>
    <source>
        <strain evidence="2 3">NM07_P-09</strain>
    </source>
</reference>
<protein>
    <submittedName>
        <fullName evidence="2">Uncharacterized protein</fullName>
    </submittedName>
</protein>
<dbReference type="AlphaFoldDB" id="A0A4S2F2Z8"/>
<proteinExistence type="predicted"/>
<feature type="region of interest" description="Disordered" evidence="1">
    <location>
        <begin position="55"/>
        <end position="75"/>
    </location>
</feature>
<keyword evidence="3" id="KW-1185">Reference proteome</keyword>
<comment type="caution">
    <text evidence="2">The sequence shown here is derived from an EMBL/GenBank/DDBJ whole genome shotgun (WGS) entry which is preliminary data.</text>
</comment>